<dbReference type="Proteomes" id="UP001283361">
    <property type="component" value="Unassembled WGS sequence"/>
</dbReference>
<comment type="caution">
    <text evidence="1">The sequence shown here is derived from an EMBL/GenBank/DDBJ whole genome shotgun (WGS) entry which is preliminary data.</text>
</comment>
<sequence length="107" mass="12673">MRSQRRGLLFETISKFSTRCDHRDVVCYLGPSQSLARDAITETWFAIWDHLKHEMRSQRPGLLFETISKFSTRCDHRDVVCYLRPSQSLARDAITETWFAIWDHLKV</sequence>
<name>A0AAE1AYV3_9GAST</name>
<gene>
    <name evidence="1" type="ORF">RRG08_026629</name>
</gene>
<evidence type="ECO:0000313" key="1">
    <source>
        <dbReference type="EMBL" id="KAK3796372.1"/>
    </source>
</evidence>
<keyword evidence="2" id="KW-1185">Reference proteome</keyword>
<dbReference type="EMBL" id="JAWDGP010000883">
    <property type="protein sequence ID" value="KAK3796372.1"/>
    <property type="molecule type" value="Genomic_DNA"/>
</dbReference>
<proteinExistence type="predicted"/>
<evidence type="ECO:0000313" key="2">
    <source>
        <dbReference type="Proteomes" id="UP001283361"/>
    </source>
</evidence>
<dbReference type="AlphaFoldDB" id="A0AAE1AYV3"/>
<organism evidence="1 2">
    <name type="scientific">Elysia crispata</name>
    <name type="common">lettuce slug</name>
    <dbReference type="NCBI Taxonomy" id="231223"/>
    <lineage>
        <taxon>Eukaryota</taxon>
        <taxon>Metazoa</taxon>
        <taxon>Spiralia</taxon>
        <taxon>Lophotrochozoa</taxon>
        <taxon>Mollusca</taxon>
        <taxon>Gastropoda</taxon>
        <taxon>Heterobranchia</taxon>
        <taxon>Euthyneura</taxon>
        <taxon>Panpulmonata</taxon>
        <taxon>Sacoglossa</taxon>
        <taxon>Placobranchoidea</taxon>
        <taxon>Plakobranchidae</taxon>
        <taxon>Elysia</taxon>
    </lineage>
</organism>
<reference evidence="1" key="1">
    <citation type="journal article" date="2023" name="G3 (Bethesda)">
        <title>A reference genome for the long-term kleptoplast-retaining sea slug Elysia crispata morphotype clarki.</title>
        <authorList>
            <person name="Eastman K.E."/>
            <person name="Pendleton A.L."/>
            <person name="Shaikh M.A."/>
            <person name="Suttiyut T."/>
            <person name="Ogas R."/>
            <person name="Tomko P."/>
            <person name="Gavelis G."/>
            <person name="Widhalm J.R."/>
            <person name="Wisecaver J.H."/>
        </authorList>
    </citation>
    <scope>NUCLEOTIDE SEQUENCE</scope>
    <source>
        <strain evidence="1">ECLA1</strain>
    </source>
</reference>
<accession>A0AAE1AYV3</accession>
<protein>
    <submittedName>
        <fullName evidence="1">Uncharacterized protein</fullName>
    </submittedName>
</protein>